<organism evidence="2 3">
    <name type="scientific">Phlebotomus papatasi</name>
    <name type="common">Sandfly</name>
    <dbReference type="NCBI Taxonomy" id="29031"/>
    <lineage>
        <taxon>Eukaryota</taxon>
        <taxon>Metazoa</taxon>
        <taxon>Ecdysozoa</taxon>
        <taxon>Arthropoda</taxon>
        <taxon>Hexapoda</taxon>
        <taxon>Insecta</taxon>
        <taxon>Pterygota</taxon>
        <taxon>Neoptera</taxon>
        <taxon>Endopterygota</taxon>
        <taxon>Diptera</taxon>
        <taxon>Nematocera</taxon>
        <taxon>Psychodoidea</taxon>
        <taxon>Psychodidae</taxon>
        <taxon>Phlebotomus</taxon>
        <taxon>Phlebotomus</taxon>
    </lineage>
</organism>
<dbReference type="EMBL" id="AJVK01016930">
    <property type="status" value="NOT_ANNOTATED_CDS"/>
    <property type="molecule type" value="Genomic_DNA"/>
</dbReference>
<reference evidence="2" key="1">
    <citation type="submission" date="2022-08" db="UniProtKB">
        <authorList>
            <consortium name="EnsemblMetazoa"/>
        </authorList>
    </citation>
    <scope>IDENTIFICATION</scope>
    <source>
        <strain evidence="2">Israel</strain>
    </source>
</reference>
<dbReference type="VEuPathDB" id="VectorBase:PPAPM1_008411"/>
<evidence type="ECO:0000313" key="2">
    <source>
        <dbReference type="EnsemblMetazoa" id="PPAI009655-PA"/>
    </source>
</evidence>
<name>A0A1B0DMR3_PHLPP</name>
<dbReference type="EnsemblMetazoa" id="PPAI009655-RA">
    <property type="protein sequence ID" value="PPAI009655-PA"/>
    <property type="gene ID" value="PPAI009655"/>
</dbReference>
<dbReference type="EMBL" id="AJVK01016931">
    <property type="status" value="NOT_ANNOTATED_CDS"/>
    <property type="molecule type" value="Genomic_DNA"/>
</dbReference>
<accession>A0A1B0DMR3</accession>
<dbReference type="PANTHER" id="PTHR43615">
    <property type="entry name" value="PHOSPHOENOLPYRUVATE SYNTHASE-RELATED"/>
    <property type="match status" value="1"/>
</dbReference>
<protein>
    <recommendedName>
        <fullName evidence="1">PEP-utilising enzyme mobile domain-containing protein</fullName>
    </recommendedName>
</protein>
<evidence type="ECO:0000259" key="1">
    <source>
        <dbReference type="Pfam" id="PF00391"/>
    </source>
</evidence>
<evidence type="ECO:0000313" key="3">
    <source>
        <dbReference type="Proteomes" id="UP000092462"/>
    </source>
</evidence>
<proteinExistence type="predicted"/>
<dbReference type="Proteomes" id="UP000092462">
    <property type="component" value="Unassembled WGS sequence"/>
</dbReference>
<dbReference type="Pfam" id="PF00391">
    <property type="entry name" value="PEP-utilizers"/>
    <property type="match status" value="1"/>
</dbReference>
<keyword evidence="3" id="KW-1185">Reference proteome</keyword>
<dbReference type="InterPro" id="IPR051549">
    <property type="entry name" value="PEP_Utilizing_Enz"/>
</dbReference>
<dbReference type="VEuPathDB" id="VectorBase:PPAI009655"/>
<dbReference type="InterPro" id="IPR008279">
    <property type="entry name" value="PEP-util_enz_mobile_dom"/>
</dbReference>
<dbReference type="PANTHER" id="PTHR43615:SF1">
    <property type="entry name" value="PPDK_N DOMAIN-CONTAINING PROTEIN"/>
    <property type="match status" value="1"/>
</dbReference>
<dbReference type="GO" id="GO:0016772">
    <property type="term" value="F:transferase activity, transferring phosphorus-containing groups"/>
    <property type="evidence" value="ECO:0007669"/>
    <property type="project" value="InterPro"/>
</dbReference>
<feature type="domain" description="PEP-utilising enzyme mobile" evidence="1">
    <location>
        <begin position="823"/>
        <end position="891"/>
    </location>
</feature>
<sequence length="891" mass="101705">MDLLTLMQPLGILAASFVGFIVIFNRRSRRHRSGHYTLPEWNFFLKQRWAEKMVHRKLQEEDPRETFFTIHPDDRVHTLERDTSAESLQFYGVDWAGNELLLKIIRKKSRSADVIVSLRLETGETFTLPQHPDTRISSANTEEAFEAAGLQFECLVPNSRWRIVFSGYLRREIRQVWSSVVQEDELVFVKFNFIWGAAAEPNSWPWSWSPKLMSTALATEPWLDGKWINMLPLSEQGIDQFGSLSGQIIIDDAPTKHLLLPGMREKRWGVQRMYNIHRRVNFRVSCYDGLVFSLNTTSFVEGLTHQDLYEFPVEKYTQSIGSRPITSLDSFTDWELAHEFDYPMMSPEDARSTANVQEVFSGCTSPLTLFVVAKMIDEATFEEATGYPASKILFNIFWITMYQMGFEMYNLFLRQPEENITAMHKIFGMAVLGKDFVTEEVLRIAIHRRGLTGNWERTKMMTKIMTQLLSNSRRSARGLALAKSFRNEYSPESLERFTNSAELLEDINNNISHLREISRIHGIVSQVSVFSQLLNMMVMMEGAEDLTDDHLNDIALLLKCSKEVESAEIPKDLAEIGKKILASGHSEEFSKIPAANGVTWLGENCREAHKLFTEFIAKNHHRALKEFDLSTETWGMCPDFVIEMIQANVKFGKTLTEAVAASSHDIVDQLRTPKKKVTKFILRRLVSLLNRSVQRRELSKSNLIAIVNEFRMAFRHLGRLMVSEGRLSDPQLIFYLIPYEIERLVRKRDARLVHKASRRKRLLAQWENIQFPELATGFPQPINHQLIMPADGGECIVQGTTVYPGIITARACVLKSFAEVDQIQPGDILITYSTDIGWSPYFPMLGAVVTELGGLISHGAVVAREYGLPCIVAAQGATDYFKTGDKVTLDA</sequence>
<dbReference type="AlphaFoldDB" id="A0A1B0DMR3"/>
<dbReference type="InterPro" id="IPR036637">
    <property type="entry name" value="Phosphohistidine_dom_sf"/>
</dbReference>
<dbReference type="Gene3D" id="3.50.30.10">
    <property type="entry name" value="Phosphohistidine domain"/>
    <property type="match status" value="1"/>
</dbReference>
<dbReference type="SUPFAM" id="SSF52009">
    <property type="entry name" value="Phosphohistidine domain"/>
    <property type="match status" value="1"/>
</dbReference>